<dbReference type="AlphaFoldDB" id="A9NPM4"/>
<dbReference type="InterPro" id="IPR036249">
    <property type="entry name" value="Thioredoxin-like_sf"/>
</dbReference>
<dbReference type="PANTHER" id="PTHR43640:SF1">
    <property type="entry name" value="THIOREDOXIN-DEPENDENT PEROXIREDOXIN"/>
    <property type="match status" value="1"/>
</dbReference>
<accession>A9NPM4</accession>
<evidence type="ECO:0000259" key="1">
    <source>
        <dbReference type="PROSITE" id="PS51352"/>
    </source>
</evidence>
<dbReference type="PANTHER" id="PTHR43640">
    <property type="entry name" value="OS07G0260300 PROTEIN"/>
    <property type="match status" value="1"/>
</dbReference>
<dbReference type="EMBL" id="EF086979">
    <property type="protein sequence ID" value="ABK26235.1"/>
    <property type="molecule type" value="mRNA"/>
</dbReference>
<dbReference type="Pfam" id="PF00578">
    <property type="entry name" value="AhpC-TSA"/>
    <property type="match status" value="1"/>
</dbReference>
<dbReference type="PROSITE" id="PS51352">
    <property type="entry name" value="THIOREDOXIN_2"/>
    <property type="match status" value="1"/>
</dbReference>
<dbReference type="GO" id="GO:0016491">
    <property type="term" value="F:oxidoreductase activity"/>
    <property type="evidence" value="ECO:0007669"/>
    <property type="project" value="InterPro"/>
</dbReference>
<dbReference type="Gene3D" id="3.40.30.10">
    <property type="entry name" value="Glutaredoxin"/>
    <property type="match status" value="1"/>
</dbReference>
<feature type="domain" description="Thioredoxin" evidence="1">
    <location>
        <begin position="9"/>
        <end position="169"/>
    </location>
</feature>
<dbReference type="InterPro" id="IPR013766">
    <property type="entry name" value="Thioredoxin_domain"/>
</dbReference>
<dbReference type="InterPro" id="IPR000866">
    <property type="entry name" value="AhpC/TSA"/>
</dbReference>
<dbReference type="SUPFAM" id="SSF52833">
    <property type="entry name" value="Thioredoxin-like"/>
    <property type="match status" value="1"/>
</dbReference>
<dbReference type="CDD" id="cd02969">
    <property type="entry name" value="PRX_like1"/>
    <property type="match status" value="1"/>
</dbReference>
<sequence>MPPLESKTMPLGSTAPDFELPEPLTGKVWKLADFEGHPALLVTFICNHCPFVVHLKKDIVKLANDYIPRGLAIAAISSNSTVTFPEDGPDFMAEDARKFEYPFPYLYDETQEVARAYGAVCTPEFYLFKKNGNQPFELAYHGQFDDSRPNNNKPVTGSDLRQALDCILSGQPISSVQKPSVGCSIKWHPSENE</sequence>
<protein>
    <recommendedName>
        <fullName evidence="1">Thioredoxin domain-containing protein</fullName>
    </recommendedName>
</protein>
<reference evidence="2" key="1">
    <citation type="journal article" date="2008" name="BMC Genomics">
        <title>A conifer genomics resource of 200,000 spruce (Picea spp.) ESTs and 6,464 high-quality, sequence-finished full-length cDNAs for Sitka spruce (Picea sitchensis).</title>
        <authorList>
            <person name="Ralph S.G."/>
            <person name="Chun H.J."/>
            <person name="Kolosova N."/>
            <person name="Cooper D."/>
            <person name="Oddy C."/>
            <person name="Ritland C.E."/>
            <person name="Kirkpatrick R."/>
            <person name="Moore R."/>
            <person name="Barber S."/>
            <person name="Holt R.A."/>
            <person name="Jones S.J."/>
            <person name="Marra M.A."/>
            <person name="Douglas C.J."/>
            <person name="Ritland K."/>
            <person name="Bohlmann J."/>
        </authorList>
    </citation>
    <scope>NUCLEOTIDE SEQUENCE</scope>
    <source>
        <tissue evidence="2">Bark</tissue>
        <tissue evidence="3">Green portion of the leader tissue</tissue>
    </source>
</reference>
<evidence type="ECO:0000313" key="3">
    <source>
        <dbReference type="EMBL" id="ABK26235.1"/>
    </source>
</evidence>
<dbReference type="EMBL" id="EF083235">
    <property type="protein sequence ID" value="ABK22585.1"/>
    <property type="molecule type" value="mRNA"/>
</dbReference>
<proteinExistence type="evidence at transcript level"/>
<organism evidence="2">
    <name type="scientific">Picea sitchensis</name>
    <name type="common">Sitka spruce</name>
    <name type="synonym">Pinus sitchensis</name>
    <dbReference type="NCBI Taxonomy" id="3332"/>
    <lineage>
        <taxon>Eukaryota</taxon>
        <taxon>Viridiplantae</taxon>
        <taxon>Streptophyta</taxon>
        <taxon>Embryophyta</taxon>
        <taxon>Tracheophyta</taxon>
        <taxon>Spermatophyta</taxon>
        <taxon>Pinopsida</taxon>
        <taxon>Pinidae</taxon>
        <taxon>Conifers I</taxon>
        <taxon>Pinales</taxon>
        <taxon>Pinaceae</taxon>
        <taxon>Picea</taxon>
    </lineage>
</organism>
<dbReference type="GO" id="GO:0016209">
    <property type="term" value="F:antioxidant activity"/>
    <property type="evidence" value="ECO:0007669"/>
    <property type="project" value="InterPro"/>
</dbReference>
<dbReference type="InterPro" id="IPR047262">
    <property type="entry name" value="PRX-like1"/>
</dbReference>
<name>A9NPM4_PICSI</name>
<evidence type="ECO:0000313" key="2">
    <source>
        <dbReference type="EMBL" id="ABK22585.1"/>
    </source>
</evidence>